<dbReference type="Proteomes" id="UP000319296">
    <property type="component" value="Unassembled WGS sequence"/>
</dbReference>
<accession>A0A519BKU3</accession>
<evidence type="ECO:0000313" key="2">
    <source>
        <dbReference type="Proteomes" id="UP000319296"/>
    </source>
</evidence>
<organism evidence="1 2">
    <name type="scientific">Candidatus Acididesulfobacter diazotrophicus</name>
    <dbReference type="NCBI Taxonomy" id="2597226"/>
    <lineage>
        <taxon>Bacteria</taxon>
        <taxon>Deltaproteobacteria</taxon>
        <taxon>Candidatus Acidulodesulfobacterales</taxon>
        <taxon>Candidatus Acididesulfobacter</taxon>
    </lineage>
</organism>
<proteinExistence type="predicted"/>
<sequence>MSKIDFSNLQAPSKKRVDTTEIDDIFLNFLAKHKYADEVSANIIYNRTEKKLWERMYKLIKYKLIRKKLAPINDIEFNEKIKQLNILSLDDSGCAYCHTTKLKKIGRAGISLRHALYIRRLCAALEMIGFDNFDYQTEYILNKFNNYLINEFGNKHSIIYPSENTKISIRPDIYINKYEIILEVELSIKNKKRYADRLFWTQYMHGVNKTIWFVEDEKKKETLMTIFSELENYSYVYQKGFGPQLISPNAINKNPIWIIDDFLENYKQNFVMLINLNI</sequence>
<comment type="caution">
    <text evidence="1">The sequence shown here is derived from an EMBL/GenBank/DDBJ whole genome shotgun (WGS) entry which is preliminary data.</text>
</comment>
<gene>
    <name evidence="1" type="ORF">EVG15_08805</name>
</gene>
<reference evidence="1 2" key="1">
    <citation type="journal article" date="2019" name="ISME J.">
        <title>Insights into ecological role of a new deltaproteobacterial order Candidatus Acidulodesulfobacterales by metagenomics and metatranscriptomics.</title>
        <authorList>
            <person name="Tan S."/>
            <person name="Liu J."/>
            <person name="Fang Y."/>
            <person name="Hedlund B.P."/>
            <person name="Lian Z.H."/>
            <person name="Huang L.Y."/>
            <person name="Li J.T."/>
            <person name="Huang L.N."/>
            <person name="Li W.J."/>
            <person name="Jiang H.C."/>
            <person name="Dong H.L."/>
            <person name="Shu W.S."/>
        </authorList>
    </citation>
    <scope>NUCLEOTIDE SEQUENCE [LARGE SCALE GENOMIC DNA]</scope>
    <source>
        <strain evidence="1">AP1</strain>
    </source>
</reference>
<protein>
    <submittedName>
        <fullName evidence="1">Uncharacterized protein</fullName>
    </submittedName>
</protein>
<name>A0A519BKU3_9DELT</name>
<evidence type="ECO:0000313" key="1">
    <source>
        <dbReference type="EMBL" id="RZD17891.1"/>
    </source>
</evidence>
<dbReference type="EMBL" id="SGBB01000019">
    <property type="protein sequence ID" value="RZD17891.1"/>
    <property type="molecule type" value="Genomic_DNA"/>
</dbReference>
<dbReference type="AlphaFoldDB" id="A0A519BKU3"/>